<reference evidence="2" key="1">
    <citation type="submission" date="2020-06" db="EMBL/GenBank/DDBJ databases">
        <title>Whole Genome Sequence of Bradyrhizobium sp. Strain 66S1MB.</title>
        <authorList>
            <person name="Bromfield E."/>
            <person name="Cloutier S."/>
        </authorList>
    </citation>
    <scope>NUCLEOTIDE SEQUENCE</scope>
    <source>
        <strain evidence="2">66S1MB</strain>
    </source>
</reference>
<dbReference type="AlphaFoldDB" id="A0A974AEP4"/>
<protein>
    <recommendedName>
        <fullName evidence="3">Phage portal protein</fullName>
    </recommendedName>
</protein>
<dbReference type="Pfam" id="PF23899">
    <property type="entry name" value="SU10_portal"/>
    <property type="match status" value="1"/>
</dbReference>
<dbReference type="EMBL" id="JABWSX010000001">
    <property type="protein sequence ID" value="NVL07800.1"/>
    <property type="molecule type" value="Genomic_DNA"/>
</dbReference>
<sequence>MSKPTTMSDEDIVTRVLAVSTESVGWLDSKLSRERERVTKYYNGVLPARQHEGSSSYVSTDVYDAVEMAKAQVAETFSGGDSIAQFDPDQDMSVEECRKASLYASYIIYQQNPGFNIFTNVIHDGLMARNGIAKVYWEKRADYKEETFEALPHDDAQALAAQDDVHEFDGSHNGDETYSGSLTRKLDCSQVTIDNVPPDEFLIAPRAVSIAKAPYVAHRTPKTRAELIEMGFDKKKVTTIISDEADPSNQTQESMARNAPVDNNLTQEPVQEEMRQMMLYEEYVRMQIDKSKGVRLYRICRVGNVLLSREEVDRAPFLCYTPLPVPHVFYGNNFAARVIPVQNARTVLVRGILDHTAITNNPRWQVVNGGLLNPREMLENRLGGLVNVRRPDSVTPLPQTSLNPFVFQTLGLLKEDKEQSTGISSVSQGMNKDAISTQNSKGLIDQMVSLSGQRGKISARHFANNFVVPLMIEVIRLAIINEAPEKIIEVSGGPIQVDPKSWTERTTCTVSMHLGYGEKDKAADTLGEAYQFMGKDPALQNMFSPQNKYEMIRDWMKLKGLNRAPAYITSPDKAPPVQPDPMKTRELDIKEKMADAAVASSTANQAKQAKTIALDSQRLDNANHELQMNAMDKDRTHNRQDLETAARIDIAHEQMALEERIAEQAQKISAAANPNPRP</sequence>
<feature type="region of interest" description="Disordered" evidence="1">
    <location>
        <begin position="244"/>
        <end position="267"/>
    </location>
</feature>
<accession>A0A974AEP4</accession>
<proteinExistence type="predicted"/>
<name>A0A974AEP4_9BRAD</name>
<gene>
    <name evidence="2" type="ORF">HU230_19035</name>
</gene>
<evidence type="ECO:0000313" key="2">
    <source>
        <dbReference type="EMBL" id="NVL07800.1"/>
    </source>
</evidence>
<feature type="compositionally biased region" description="Polar residues" evidence="1">
    <location>
        <begin position="247"/>
        <end position="267"/>
    </location>
</feature>
<evidence type="ECO:0008006" key="3">
    <source>
        <dbReference type="Google" id="ProtNLM"/>
    </source>
</evidence>
<evidence type="ECO:0000256" key="1">
    <source>
        <dbReference type="SAM" id="MobiDB-lite"/>
    </source>
</evidence>
<organism evidence="2">
    <name type="scientific">Bradyrhizobium quebecense</name>
    <dbReference type="NCBI Taxonomy" id="2748629"/>
    <lineage>
        <taxon>Bacteria</taxon>
        <taxon>Pseudomonadati</taxon>
        <taxon>Pseudomonadota</taxon>
        <taxon>Alphaproteobacteria</taxon>
        <taxon>Hyphomicrobiales</taxon>
        <taxon>Nitrobacteraceae</taxon>
        <taxon>Bradyrhizobium</taxon>
    </lineage>
</organism>
<dbReference type="InterPro" id="IPR056909">
    <property type="entry name" value="SU10_portal"/>
</dbReference>
<comment type="caution">
    <text evidence="2">The sequence shown here is derived from an EMBL/GenBank/DDBJ whole genome shotgun (WGS) entry which is preliminary data.</text>
</comment>